<feature type="non-terminal residue" evidence="1">
    <location>
        <position position="36"/>
    </location>
</feature>
<accession>X1G3W2</accession>
<organism evidence="1">
    <name type="scientific">marine sediment metagenome</name>
    <dbReference type="NCBI Taxonomy" id="412755"/>
    <lineage>
        <taxon>unclassified sequences</taxon>
        <taxon>metagenomes</taxon>
        <taxon>ecological metagenomes</taxon>
    </lineage>
</organism>
<gene>
    <name evidence="1" type="ORF">S03H2_20733</name>
</gene>
<proteinExistence type="predicted"/>
<evidence type="ECO:0000313" key="1">
    <source>
        <dbReference type="EMBL" id="GAH39470.1"/>
    </source>
</evidence>
<sequence length="36" mass="4108">MPPIVKIFNSYGNLVQTIDLTANFDYLSNVNFTEVE</sequence>
<name>X1G3W2_9ZZZZ</name>
<reference evidence="1" key="1">
    <citation type="journal article" date="2014" name="Front. Microbiol.">
        <title>High frequency of phylogenetically diverse reductive dehalogenase-homologous genes in deep subseafloor sedimentary metagenomes.</title>
        <authorList>
            <person name="Kawai M."/>
            <person name="Futagami T."/>
            <person name="Toyoda A."/>
            <person name="Takaki Y."/>
            <person name="Nishi S."/>
            <person name="Hori S."/>
            <person name="Arai W."/>
            <person name="Tsubouchi T."/>
            <person name="Morono Y."/>
            <person name="Uchiyama I."/>
            <person name="Ito T."/>
            <person name="Fujiyama A."/>
            <person name="Inagaki F."/>
            <person name="Takami H."/>
        </authorList>
    </citation>
    <scope>NUCLEOTIDE SEQUENCE</scope>
    <source>
        <strain evidence="1">Expedition CK06-06</strain>
    </source>
</reference>
<comment type="caution">
    <text evidence="1">The sequence shown here is derived from an EMBL/GenBank/DDBJ whole genome shotgun (WGS) entry which is preliminary data.</text>
</comment>
<dbReference type="AlphaFoldDB" id="X1G3W2"/>
<dbReference type="EMBL" id="BARU01010961">
    <property type="protein sequence ID" value="GAH39470.1"/>
    <property type="molecule type" value="Genomic_DNA"/>
</dbReference>
<protein>
    <submittedName>
        <fullName evidence="1">Uncharacterized protein</fullName>
    </submittedName>
</protein>